<feature type="region of interest" description="Disordered" evidence="2">
    <location>
        <begin position="293"/>
        <end position="312"/>
    </location>
</feature>
<gene>
    <name evidence="3" type="ORF">CSSPTR1EN2_LOCUS14096</name>
</gene>
<accession>A0ABP0UC96</accession>
<reference evidence="3" key="1">
    <citation type="submission" date="2024-02" db="EMBL/GenBank/DDBJ databases">
        <authorList>
            <consortium name="ELIXIR-Norway"/>
            <consortium name="Elixir Norway"/>
        </authorList>
    </citation>
    <scope>NUCLEOTIDE SEQUENCE</scope>
</reference>
<name>A0ABP0UC96_9BRYO</name>
<evidence type="ECO:0000313" key="4">
    <source>
        <dbReference type="Proteomes" id="UP001497512"/>
    </source>
</evidence>
<evidence type="ECO:0000256" key="2">
    <source>
        <dbReference type="SAM" id="MobiDB-lite"/>
    </source>
</evidence>
<protein>
    <submittedName>
        <fullName evidence="3">Uncharacterized protein</fullName>
    </submittedName>
</protein>
<keyword evidence="1" id="KW-0175">Coiled coil</keyword>
<evidence type="ECO:0000256" key="1">
    <source>
        <dbReference type="SAM" id="Coils"/>
    </source>
</evidence>
<dbReference type="EMBL" id="OZ019895">
    <property type="protein sequence ID" value="CAK9218661.1"/>
    <property type="molecule type" value="Genomic_DNA"/>
</dbReference>
<sequence>MGFPAKRDGWVVQQQQQLLLQPPARPPPLPGAAYSLLPTVLPYSSNSNKKYDPWQHSHGFYPQPYPPPKRVAAAAAAPAKYKSHSRKHNNNNNNNNKQRNRAPCAPYNTSSYLMRAGKLGINAPLLSPTTPALEMPVISPAPWPQESLGDGMVANELGVNAYGSMNGRIRLRAADEGGATERDSGGFSSCGESDTDHCERPPADSVQQVEERIEHGLQRFEILMAELPLEHHHHQQQQQHHHHVPIIHDQETHIARLEEENLCLQQRIWAMSQELLLLRRRLANQAAAAAAAAGGPHEIGSDDSLGNGSCAA</sequence>
<dbReference type="PANTHER" id="PTHR34484:SF2">
    <property type="entry name" value="OS02G0832600 PROTEIN"/>
    <property type="match status" value="1"/>
</dbReference>
<keyword evidence="4" id="KW-1185">Reference proteome</keyword>
<organism evidence="3 4">
    <name type="scientific">Sphagnum troendelagicum</name>
    <dbReference type="NCBI Taxonomy" id="128251"/>
    <lineage>
        <taxon>Eukaryota</taxon>
        <taxon>Viridiplantae</taxon>
        <taxon>Streptophyta</taxon>
        <taxon>Embryophyta</taxon>
        <taxon>Bryophyta</taxon>
        <taxon>Sphagnophytina</taxon>
        <taxon>Sphagnopsida</taxon>
        <taxon>Sphagnales</taxon>
        <taxon>Sphagnaceae</taxon>
        <taxon>Sphagnum</taxon>
    </lineage>
</organism>
<feature type="region of interest" description="Disordered" evidence="2">
    <location>
        <begin position="176"/>
        <end position="203"/>
    </location>
</feature>
<proteinExistence type="predicted"/>
<feature type="region of interest" description="Disordered" evidence="2">
    <location>
        <begin position="72"/>
        <end position="103"/>
    </location>
</feature>
<feature type="coiled-coil region" evidence="1">
    <location>
        <begin position="247"/>
        <end position="274"/>
    </location>
</feature>
<dbReference type="Proteomes" id="UP001497512">
    <property type="component" value="Chromosome 3"/>
</dbReference>
<evidence type="ECO:0000313" key="3">
    <source>
        <dbReference type="EMBL" id="CAK9218661.1"/>
    </source>
</evidence>
<dbReference type="PANTHER" id="PTHR34484">
    <property type="entry name" value="OS02G0832600 PROTEIN"/>
    <property type="match status" value="1"/>
</dbReference>